<dbReference type="Pfam" id="PF13649">
    <property type="entry name" value="Methyltransf_25"/>
    <property type="match status" value="1"/>
</dbReference>
<dbReference type="InterPro" id="IPR041698">
    <property type="entry name" value="Methyltransf_25"/>
</dbReference>
<evidence type="ECO:0000313" key="4">
    <source>
        <dbReference type="Proteomes" id="UP000623269"/>
    </source>
</evidence>
<dbReference type="Gene3D" id="2.20.25.110">
    <property type="entry name" value="S-adenosyl-L-methionine-dependent methyltransferases"/>
    <property type="match status" value="1"/>
</dbReference>
<evidence type="ECO:0000256" key="1">
    <source>
        <dbReference type="ARBA" id="ARBA00022679"/>
    </source>
</evidence>
<dbReference type="CDD" id="cd02440">
    <property type="entry name" value="AdoMet_MTases"/>
    <property type="match status" value="1"/>
</dbReference>
<gene>
    <name evidence="3" type="ORF">I5677_14630</name>
</gene>
<evidence type="ECO:0000259" key="2">
    <source>
        <dbReference type="Pfam" id="PF13649"/>
    </source>
</evidence>
<proteinExistence type="predicted"/>
<dbReference type="GO" id="GO:0008168">
    <property type="term" value="F:methyltransferase activity"/>
    <property type="evidence" value="ECO:0007669"/>
    <property type="project" value="UniProtKB-KW"/>
</dbReference>
<dbReference type="Gene3D" id="3.40.50.150">
    <property type="entry name" value="Vaccinia Virus protein VP39"/>
    <property type="match status" value="1"/>
</dbReference>
<dbReference type="AlphaFoldDB" id="A0A8J7H4B5"/>
<comment type="caution">
    <text evidence="3">The sequence shown here is derived from an EMBL/GenBank/DDBJ whole genome shotgun (WGS) entry which is preliminary data.</text>
</comment>
<dbReference type="SUPFAM" id="SSF53335">
    <property type="entry name" value="S-adenosyl-L-methionine-dependent methyltransferases"/>
    <property type="match status" value="1"/>
</dbReference>
<name>A0A8J7H4B5_9FIRM</name>
<dbReference type="InterPro" id="IPR029063">
    <property type="entry name" value="SAM-dependent_MTases_sf"/>
</dbReference>
<reference evidence="3" key="1">
    <citation type="submission" date="2020-12" db="EMBL/GenBank/DDBJ databases">
        <title>M. sibirica DSM 26468T genome.</title>
        <authorList>
            <person name="Thieme N."/>
            <person name="Rettenmaier R."/>
            <person name="Zverlov V."/>
            <person name="Liebl W."/>
        </authorList>
    </citation>
    <scope>NUCLEOTIDE SEQUENCE</scope>
    <source>
        <strain evidence="3">DSM 26468</strain>
    </source>
</reference>
<dbReference type="RefSeq" id="WP_197662380.1">
    <property type="nucleotide sequence ID" value="NZ_JAEAGR010000017.1"/>
</dbReference>
<accession>A0A8J7H4B5</accession>
<dbReference type="PANTHER" id="PTHR43861">
    <property type="entry name" value="TRANS-ACONITATE 2-METHYLTRANSFERASE-RELATED"/>
    <property type="match status" value="1"/>
</dbReference>
<keyword evidence="3" id="KW-0489">Methyltransferase</keyword>
<keyword evidence="4" id="KW-1185">Reference proteome</keyword>
<feature type="domain" description="Methyltransferase" evidence="2">
    <location>
        <begin position="72"/>
        <end position="165"/>
    </location>
</feature>
<dbReference type="Proteomes" id="UP000623269">
    <property type="component" value="Unassembled WGS sequence"/>
</dbReference>
<keyword evidence="1" id="KW-0808">Transferase</keyword>
<dbReference type="GO" id="GO:0032259">
    <property type="term" value="P:methylation"/>
    <property type="evidence" value="ECO:0007669"/>
    <property type="project" value="UniProtKB-KW"/>
</dbReference>
<protein>
    <submittedName>
        <fullName evidence="3">Class I SAM-dependent methyltransferase</fullName>
    </submittedName>
</protein>
<sequence length="277" mass="31742">MNELLLHYLSQKPEFYAPSTSKFWDDEHISKGMLEAHLNPDWEPATRKHTYVRSSVDWISDITKHMENKALLDLGCGPGIYAELFTEKGFQVTGVDLSSRSIQYAKQSSSSKRLQINYHCQNYLDIVYNNEFDVVTLIYHDFGVLAPQDREKLLLKIQKALKPGGLFIVDTLSMKYYEGIKETTSWNYSDSGFWSNRPHACISSVYRYDKSSSYVDQYIIIEKDCINCYNIWNHAFTTEELRNDLYGAGFQTVDFFGGVAGEAYSDAGQTICAVARK</sequence>
<dbReference type="EMBL" id="JAEAGR010000017">
    <property type="protein sequence ID" value="MBH1942135.1"/>
    <property type="molecule type" value="Genomic_DNA"/>
</dbReference>
<evidence type="ECO:0000313" key="3">
    <source>
        <dbReference type="EMBL" id="MBH1942135.1"/>
    </source>
</evidence>
<organism evidence="3 4">
    <name type="scientific">Mobilitalea sibirica</name>
    <dbReference type="NCBI Taxonomy" id="1462919"/>
    <lineage>
        <taxon>Bacteria</taxon>
        <taxon>Bacillati</taxon>
        <taxon>Bacillota</taxon>
        <taxon>Clostridia</taxon>
        <taxon>Lachnospirales</taxon>
        <taxon>Lachnospiraceae</taxon>
        <taxon>Mobilitalea</taxon>
    </lineage>
</organism>